<evidence type="ECO:0000313" key="5">
    <source>
        <dbReference type="EMBL" id="KAE9116011.1"/>
    </source>
</evidence>
<dbReference type="EMBL" id="QXGE01001853">
    <property type="protein sequence ID" value="KAE9287516.1"/>
    <property type="molecule type" value="Genomic_DNA"/>
</dbReference>
<dbReference type="Proteomes" id="UP000440367">
    <property type="component" value="Unassembled WGS sequence"/>
</dbReference>
<evidence type="ECO:0000313" key="6">
    <source>
        <dbReference type="EMBL" id="KAE9189040.1"/>
    </source>
</evidence>
<accession>A0A6A4CBR6</accession>
<dbReference type="EMBL" id="QXGC01001870">
    <property type="protein sequence ID" value="KAE9194582.1"/>
    <property type="molecule type" value="Genomic_DNA"/>
</dbReference>
<organism evidence="9 13">
    <name type="scientific">Phytophthora fragariae</name>
    <dbReference type="NCBI Taxonomy" id="53985"/>
    <lineage>
        <taxon>Eukaryota</taxon>
        <taxon>Sar</taxon>
        <taxon>Stramenopiles</taxon>
        <taxon>Oomycota</taxon>
        <taxon>Peronosporomycetes</taxon>
        <taxon>Peronosporales</taxon>
        <taxon>Peronosporaceae</taxon>
        <taxon>Phytophthora</taxon>
    </lineage>
</organism>
<evidence type="ECO:0000313" key="4">
    <source>
        <dbReference type="EMBL" id="KAE9085132.1"/>
    </source>
</evidence>
<dbReference type="Proteomes" id="UP000460718">
    <property type="component" value="Unassembled WGS sequence"/>
</dbReference>
<evidence type="ECO:0000313" key="19">
    <source>
        <dbReference type="Proteomes" id="UP000486351"/>
    </source>
</evidence>
<dbReference type="Proteomes" id="UP000429523">
    <property type="component" value="Unassembled WGS sequence"/>
</dbReference>
<comment type="caution">
    <text evidence="9">The sequence shown here is derived from an EMBL/GenBank/DDBJ whole genome shotgun (WGS) entry which is preliminary data.</text>
</comment>
<evidence type="ECO:0000313" key="11">
    <source>
        <dbReference type="Proteomes" id="UP000429523"/>
    </source>
</evidence>
<evidence type="ECO:0000313" key="18">
    <source>
        <dbReference type="Proteomes" id="UP000476176"/>
    </source>
</evidence>
<evidence type="ECO:0000313" key="16">
    <source>
        <dbReference type="Proteomes" id="UP000441208"/>
    </source>
</evidence>
<evidence type="ECO:0000313" key="9">
    <source>
        <dbReference type="EMBL" id="KAE9287516.1"/>
    </source>
</evidence>
<gene>
    <name evidence="9" type="ORF">PF001_g20950</name>
    <name evidence="8" type="ORF">PF002_g22977</name>
    <name evidence="7" type="ORF">PF004_g20686</name>
    <name evidence="6" type="ORF">PF005_g19808</name>
    <name evidence="5" type="ORF">PF006_g19144</name>
    <name evidence="3" type="ORF">PF007_g21700</name>
    <name evidence="10" type="ORF">PF008_g20210</name>
    <name evidence="1" type="ORF">PF009_g20562</name>
    <name evidence="4" type="ORF">PF010_g20574</name>
    <name evidence="2" type="ORF">PF011_g19791</name>
</gene>
<evidence type="ECO:0000313" key="14">
    <source>
        <dbReference type="Proteomes" id="UP000440367"/>
    </source>
</evidence>
<dbReference type="Proteomes" id="UP000486351">
    <property type="component" value="Unassembled WGS sequence"/>
</dbReference>
<dbReference type="EMBL" id="QXGA01001552">
    <property type="protein sequence ID" value="KAE9116011.1"/>
    <property type="molecule type" value="Genomic_DNA"/>
</dbReference>
<dbReference type="EMBL" id="QXFW01001705">
    <property type="protein sequence ID" value="KAE8986927.1"/>
    <property type="molecule type" value="Genomic_DNA"/>
</dbReference>
<evidence type="ECO:0000313" key="7">
    <source>
        <dbReference type="EMBL" id="KAE9194582.1"/>
    </source>
</evidence>
<evidence type="ECO:0000313" key="2">
    <source>
        <dbReference type="EMBL" id="KAE8986927.1"/>
    </source>
</evidence>
<dbReference type="EMBL" id="QXGB01001547">
    <property type="protein sequence ID" value="KAE9189040.1"/>
    <property type="molecule type" value="Genomic_DNA"/>
</dbReference>
<evidence type="ECO:0000313" key="17">
    <source>
        <dbReference type="Proteomes" id="UP000460718"/>
    </source>
</evidence>
<evidence type="ECO:0000313" key="20">
    <source>
        <dbReference type="Proteomes" id="UP000488956"/>
    </source>
</evidence>
<evidence type="ECO:0000313" key="10">
    <source>
        <dbReference type="EMBL" id="KAE9311427.1"/>
    </source>
</evidence>
<keyword evidence="12" id="KW-1185">Reference proteome</keyword>
<protein>
    <submittedName>
        <fullName evidence="9">Uncharacterized protein</fullName>
    </submittedName>
</protein>
<dbReference type="EMBL" id="QXGD01001918">
    <property type="protein sequence ID" value="KAE9196705.1"/>
    <property type="molecule type" value="Genomic_DNA"/>
</dbReference>
<dbReference type="EMBL" id="QXGF01001540">
    <property type="protein sequence ID" value="KAE8929318.1"/>
    <property type="molecule type" value="Genomic_DNA"/>
</dbReference>
<dbReference type="Proteomes" id="UP000476176">
    <property type="component" value="Unassembled WGS sequence"/>
</dbReference>
<dbReference type="AlphaFoldDB" id="A0A6A4CBR6"/>
<evidence type="ECO:0000313" key="3">
    <source>
        <dbReference type="EMBL" id="KAE9083958.1"/>
    </source>
</evidence>
<dbReference type="Proteomes" id="UP000433483">
    <property type="component" value="Unassembled WGS sequence"/>
</dbReference>
<evidence type="ECO:0000313" key="13">
    <source>
        <dbReference type="Proteomes" id="UP000437068"/>
    </source>
</evidence>
<dbReference type="EMBL" id="QXFZ01001858">
    <property type="protein sequence ID" value="KAE9083958.1"/>
    <property type="molecule type" value="Genomic_DNA"/>
</dbReference>
<reference evidence="11 12" key="1">
    <citation type="submission" date="2018-08" db="EMBL/GenBank/DDBJ databases">
        <title>Genomic investigation of the strawberry pathogen Phytophthora fragariae indicates pathogenicity is determined by transcriptional variation in three key races.</title>
        <authorList>
            <person name="Adams T.M."/>
            <person name="Armitage A.D."/>
            <person name="Sobczyk M.K."/>
            <person name="Bates H.J."/>
            <person name="Dunwell J.M."/>
            <person name="Nellist C.F."/>
            <person name="Harrison R.J."/>
        </authorList>
    </citation>
    <scope>NUCLEOTIDE SEQUENCE [LARGE SCALE GENOMIC DNA]</scope>
    <source>
        <strain evidence="9 13">A4</strain>
        <strain evidence="8 14">BC-1</strain>
        <strain evidence="7 18">BC-23</strain>
        <strain evidence="6 12">NOV-27</strain>
        <strain evidence="5 15">NOV-5</strain>
        <strain evidence="3 16">NOV-71</strain>
        <strain evidence="10 19">NOV-77</strain>
        <strain evidence="1 11">NOV-9</strain>
        <strain evidence="4 20">ONT-3</strain>
        <strain evidence="2 17">SCRP245</strain>
    </source>
</reference>
<dbReference type="Proteomes" id="UP000441208">
    <property type="component" value="Unassembled WGS sequence"/>
</dbReference>
<proteinExistence type="predicted"/>
<name>A0A6A4CBR6_9STRA</name>
<dbReference type="Proteomes" id="UP000488956">
    <property type="component" value="Unassembled WGS sequence"/>
</dbReference>
<evidence type="ECO:0000313" key="1">
    <source>
        <dbReference type="EMBL" id="KAE8929318.1"/>
    </source>
</evidence>
<evidence type="ECO:0000313" key="15">
    <source>
        <dbReference type="Proteomes" id="UP000440732"/>
    </source>
</evidence>
<evidence type="ECO:0000313" key="12">
    <source>
        <dbReference type="Proteomes" id="UP000433483"/>
    </source>
</evidence>
<dbReference type="EMBL" id="QXFY01001702">
    <property type="protein sequence ID" value="KAE9311427.1"/>
    <property type="molecule type" value="Genomic_DNA"/>
</dbReference>
<dbReference type="Proteomes" id="UP000437068">
    <property type="component" value="Unassembled WGS sequence"/>
</dbReference>
<dbReference type="Proteomes" id="UP000440732">
    <property type="component" value="Unassembled WGS sequence"/>
</dbReference>
<dbReference type="EMBL" id="QXFX01001761">
    <property type="protein sequence ID" value="KAE9085132.1"/>
    <property type="molecule type" value="Genomic_DNA"/>
</dbReference>
<evidence type="ECO:0000313" key="8">
    <source>
        <dbReference type="EMBL" id="KAE9196705.1"/>
    </source>
</evidence>
<sequence length="50" mass="5330">MANQVLLSLTAQGCKCFPVTIATNEYLRVPVRLNSVGSTVDVIGMCCLPC</sequence>
<dbReference type="OrthoDB" id="10269501at2759"/>